<evidence type="ECO:0000313" key="1">
    <source>
        <dbReference type="EMBL" id="PYH76716.1"/>
    </source>
</evidence>
<dbReference type="Proteomes" id="UP000248340">
    <property type="component" value="Unassembled WGS sequence"/>
</dbReference>
<gene>
    <name evidence="1" type="ORF">BO82DRAFT_195786</name>
</gene>
<accession>A0A319BT01</accession>
<reference evidence="1 2" key="1">
    <citation type="submission" date="2016-12" db="EMBL/GenBank/DDBJ databases">
        <title>The genomes of Aspergillus section Nigri reveals drivers in fungal speciation.</title>
        <authorList>
            <consortium name="DOE Joint Genome Institute"/>
            <person name="Vesth T.C."/>
            <person name="Nybo J."/>
            <person name="Theobald S."/>
            <person name="Brandl J."/>
            <person name="Frisvad J.C."/>
            <person name="Nielsen K.F."/>
            <person name="Lyhne E.K."/>
            <person name="Kogle M.E."/>
            <person name="Kuo A."/>
            <person name="Riley R."/>
            <person name="Clum A."/>
            <person name="Nolan M."/>
            <person name="Lipzen A."/>
            <person name="Salamov A."/>
            <person name="Henrissat B."/>
            <person name="Wiebenga A."/>
            <person name="De Vries R.P."/>
            <person name="Grigoriev I.V."/>
            <person name="Mortensen U.H."/>
            <person name="Andersen M.R."/>
            <person name="Baker S.E."/>
        </authorList>
    </citation>
    <scope>NUCLEOTIDE SEQUENCE [LARGE SCALE GENOMIC DNA]</scope>
    <source>
        <strain evidence="1 2">CBS 121591</strain>
    </source>
</reference>
<organism evidence="1 2">
    <name type="scientific">Aspergillus uvarum CBS 121591</name>
    <dbReference type="NCBI Taxonomy" id="1448315"/>
    <lineage>
        <taxon>Eukaryota</taxon>
        <taxon>Fungi</taxon>
        <taxon>Dikarya</taxon>
        <taxon>Ascomycota</taxon>
        <taxon>Pezizomycotina</taxon>
        <taxon>Eurotiomycetes</taxon>
        <taxon>Eurotiomycetidae</taxon>
        <taxon>Eurotiales</taxon>
        <taxon>Aspergillaceae</taxon>
        <taxon>Aspergillus</taxon>
        <taxon>Aspergillus subgen. Circumdati</taxon>
    </lineage>
</organism>
<dbReference type="RefSeq" id="XP_025486916.1">
    <property type="nucleotide sequence ID" value="XM_025630560.1"/>
</dbReference>
<evidence type="ECO:0000313" key="2">
    <source>
        <dbReference type="Proteomes" id="UP000248340"/>
    </source>
</evidence>
<protein>
    <submittedName>
        <fullName evidence="1">Uncharacterized protein</fullName>
    </submittedName>
</protein>
<sequence length="76" mass="8460">MPAFPLPRLPPQGIRCKKSLVFHVIRSIESAAIPENTFSVCAALARHYVRTVLFCTVHRPPLRSCGTPHPSSLLIR</sequence>
<proteinExistence type="predicted"/>
<dbReference type="AlphaFoldDB" id="A0A319BT01"/>
<keyword evidence="2" id="KW-1185">Reference proteome</keyword>
<name>A0A319BT01_9EURO</name>
<dbReference type="EMBL" id="KZ821752">
    <property type="protein sequence ID" value="PYH76716.1"/>
    <property type="molecule type" value="Genomic_DNA"/>
</dbReference>
<dbReference type="VEuPathDB" id="FungiDB:BO82DRAFT_195786"/>
<dbReference type="GeneID" id="37133301"/>